<protein>
    <recommendedName>
        <fullName evidence="2">Globin domain-containing protein</fullName>
    </recommendedName>
</protein>
<dbReference type="PANTHER" id="PTHR46298">
    <property type="entry name" value="ANDROGLOBIN"/>
    <property type="match status" value="1"/>
</dbReference>
<dbReference type="Pfam" id="PF22068">
    <property type="entry name" value="Androglobin_II"/>
    <property type="match status" value="1"/>
</dbReference>
<dbReference type="InterPro" id="IPR054093">
    <property type="entry name" value="Androglobin_II"/>
</dbReference>
<dbReference type="PROSITE" id="PS50096">
    <property type="entry name" value="IQ"/>
    <property type="match status" value="1"/>
</dbReference>
<name>A0AAR5QHA8_DENPD</name>
<dbReference type="PANTHER" id="PTHR46298:SF1">
    <property type="entry name" value="ANDROGLOBIN"/>
    <property type="match status" value="1"/>
</dbReference>
<dbReference type="CDD" id="cd22307">
    <property type="entry name" value="Adgb_C_mid-like"/>
    <property type="match status" value="1"/>
</dbReference>
<dbReference type="InterPro" id="IPR057249">
    <property type="entry name" value="Globin_CP_ADGB"/>
</dbReference>
<dbReference type="EnsemblMetazoa" id="XM_019917054.1">
    <property type="protein sequence ID" value="XP_019772613.1"/>
    <property type="gene ID" value="LOC109546193"/>
</dbReference>
<dbReference type="PROSITE" id="PS52042">
    <property type="entry name" value="GLOBIN_CP_ADGB"/>
    <property type="match status" value="1"/>
</dbReference>
<accession>A0AAR5QHA8</accession>
<feature type="domain" description="Globin" evidence="2">
    <location>
        <begin position="189"/>
        <end position="391"/>
    </location>
</feature>
<reference evidence="3" key="2">
    <citation type="submission" date="2024-08" db="UniProtKB">
        <authorList>
            <consortium name="EnsemblMetazoa"/>
        </authorList>
    </citation>
    <scope>IDENTIFICATION</scope>
</reference>
<proteinExistence type="predicted"/>
<dbReference type="Proteomes" id="UP000019118">
    <property type="component" value="Unassembled WGS sequence"/>
</dbReference>
<evidence type="ECO:0000313" key="4">
    <source>
        <dbReference type="Proteomes" id="UP000019118"/>
    </source>
</evidence>
<dbReference type="InterPro" id="IPR054094">
    <property type="entry name" value="Androglobin_IV"/>
</dbReference>
<keyword evidence="4" id="KW-1185">Reference proteome</keyword>
<organism evidence="3 4">
    <name type="scientific">Dendroctonus ponderosae</name>
    <name type="common">Mountain pine beetle</name>
    <dbReference type="NCBI Taxonomy" id="77166"/>
    <lineage>
        <taxon>Eukaryota</taxon>
        <taxon>Metazoa</taxon>
        <taxon>Ecdysozoa</taxon>
        <taxon>Arthropoda</taxon>
        <taxon>Hexapoda</taxon>
        <taxon>Insecta</taxon>
        <taxon>Pterygota</taxon>
        <taxon>Neoptera</taxon>
        <taxon>Endopterygota</taxon>
        <taxon>Coleoptera</taxon>
        <taxon>Polyphaga</taxon>
        <taxon>Cucujiformia</taxon>
        <taxon>Curculionidae</taxon>
        <taxon>Scolytinae</taxon>
        <taxon>Dendroctonus</taxon>
    </lineage>
</organism>
<evidence type="ECO:0000313" key="3">
    <source>
        <dbReference type="EnsemblMetazoa" id="XP_019772613.1"/>
    </source>
</evidence>
<dbReference type="Pfam" id="PF22069">
    <property type="entry name" value="Androglobin_IV"/>
    <property type="match status" value="1"/>
</dbReference>
<dbReference type="InterPro" id="IPR053033">
    <property type="entry name" value="Androglobin-like"/>
</dbReference>
<sequence>MDFQQEIDHITIYFQPRLFKDKTKISDVNFPNTSQEFRHINAPITRKKMNNEPIYLFMDSIDYKFLLINLAQLGNVALLQKNTEEEDDIEDAMVSSEDVDICEEIVLIKTRRKDVSKTVIETDSSSSVQRMTCKSVSLVLEEYSWKSNSLGNAQAILRSYGTRSIMLDLKPGRMSFRLWISADCSYVLQLFSDSTVRVGCLEEYLQTCSAESQTLTNLCYELSSCYGKLVQSFGMPEHTICLRNFYQCYKPFQNLSKKELVIVHRIVFEELCKTIIENSLTSDALYAINLLFFNLKTFDYPNPYIEETHLCPDKFALMEQVEYAKIMQRAAVKIQAFFKSWYIRAMLKKTSQTHKEYFGVFDTLKKTYVDIFASEKRLVYCPTLLRCVFEHPEMSSINQKFDIFSDTESVLSLRVFTGSINVQECVWVPLCRYEFQIEARDPVFVKIHLFCNLNQYCIRVFNNDNLTEIKREINRVAVCKYPANEKGYTVLGYGWSEHEAKANWKLVLATQTMAKNNLIVNPQSFMATSVLKDNYIPNYKSVICRCIVKVGSDAFVTANLTTSFDDVKICLKLIDKNGKRLLEKNGTKTVLLPMMNLQTDTVVSEPSVKQLVEDQNRRIESVSGVSEISYRKGLKSSGLVDTESNKSASIFSAQKHSLTDGTKRHKKKLSEVGDMDDEISYTSQRSK</sequence>
<reference evidence="4" key="1">
    <citation type="journal article" date="2013" name="Genome Biol.">
        <title>Draft genome of the mountain pine beetle, Dendroctonus ponderosae Hopkins, a major forest pest.</title>
        <authorList>
            <person name="Keeling C.I."/>
            <person name="Yuen M.M."/>
            <person name="Liao N.Y."/>
            <person name="Docking T.R."/>
            <person name="Chan S.K."/>
            <person name="Taylor G.A."/>
            <person name="Palmquist D.L."/>
            <person name="Jackman S.D."/>
            <person name="Nguyen A."/>
            <person name="Li M."/>
            <person name="Henderson H."/>
            <person name="Janes J.K."/>
            <person name="Zhao Y."/>
            <person name="Pandoh P."/>
            <person name="Moore R."/>
            <person name="Sperling F.A."/>
            <person name="Huber D.P."/>
            <person name="Birol I."/>
            <person name="Jones S.J."/>
            <person name="Bohlmann J."/>
        </authorList>
    </citation>
    <scope>NUCLEOTIDE SEQUENCE</scope>
</reference>
<evidence type="ECO:0000259" key="2">
    <source>
        <dbReference type="PROSITE" id="PS52042"/>
    </source>
</evidence>
<evidence type="ECO:0000256" key="1">
    <source>
        <dbReference type="SAM" id="MobiDB-lite"/>
    </source>
</evidence>
<feature type="region of interest" description="Disordered" evidence="1">
    <location>
        <begin position="651"/>
        <end position="687"/>
    </location>
</feature>
<dbReference type="AlphaFoldDB" id="A0AAR5QHA8"/>